<evidence type="ECO:0000256" key="11">
    <source>
        <dbReference type="ARBA" id="ARBA00023163"/>
    </source>
</evidence>
<dbReference type="GO" id="GO:0008270">
    <property type="term" value="F:zinc ion binding"/>
    <property type="evidence" value="ECO:0007669"/>
    <property type="project" value="UniProtKB-KW"/>
</dbReference>
<evidence type="ECO:0000313" key="16">
    <source>
        <dbReference type="EMBL" id="CAH0553375.1"/>
    </source>
</evidence>
<feature type="domain" description="C2H2-type" evidence="15">
    <location>
        <begin position="110"/>
        <end position="142"/>
    </location>
</feature>
<evidence type="ECO:0000256" key="6">
    <source>
        <dbReference type="ARBA" id="ARBA00022737"/>
    </source>
</evidence>
<dbReference type="GO" id="GO:0005634">
    <property type="term" value="C:nucleus"/>
    <property type="evidence" value="ECO:0007669"/>
    <property type="project" value="UniProtKB-SubCell"/>
</dbReference>
<feature type="region of interest" description="Disordered" evidence="14">
    <location>
        <begin position="42"/>
        <end position="66"/>
    </location>
</feature>
<evidence type="ECO:0000259" key="15">
    <source>
        <dbReference type="PROSITE" id="PS50157"/>
    </source>
</evidence>
<reference evidence="16" key="1">
    <citation type="submission" date="2021-12" db="EMBL/GenBank/DDBJ databases">
        <authorList>
            <person name="King R."/>
        </authorList>
    </citation>
    <scope>NUCLEOTIDE SEQUENCE</scope>
</reference>
<keyword evidence="9" id="KW-0805">Transcription regulation</keyword>
<keyword evidence="11" id="KW-0804">Transcription</keyword>
<dbReference type="InterPro" id="IPR048420">
    <property type="entry name" value="Zap1-like_Znf1"/>
</dbReference>
<organism evidence="16 17">
    <name type="scientific">Brassicogethes aeneus</name>
    <name type="common">Rape pollen beetle</name>
    <name type="synonym">Meligethes aeneus</name>
    <dbReference type="NCBI Taxonomy" id="1431903"/>
    <lineage>
        <taxon>Eukaryota</taxon>
        <taxon>Metazoa</taxon>
        <taxon>Ecdysozoa</taxon>
        <taxon>Arthropoda</taxon>
        <taxon>Hexapoda</taxon>
        <taxon>Insecta</taxon>
        <taxon>Pterygota</taxon>
        <taxon>Neoptera</taxon>
        <taxon>Endopterygota</taxon>
        <taxon>Coleoptera</taxon>
        <taxon>Polyphaga</taxon>
        <taxon>Cucujiformia</taxon>
        <taxon>Nitidulidae</taxon>
        <taxon>Meligethinae</taxon>
        <taxon>Brassicogethes</taxon>
    </lineage>
</organism>
<comment type="subcellular location">
    <subcellularLocation>
        <location evidence="1">Nucleus</location>
    </subcellularLocation>
</comment>
<dbReference type="FunFam" id="3.30.160.60:FF:000359">
    <property type="entry name" value="GLIS family zinc finger 2"/>
    <property type="match status" value="1"/>
</dbReference>
<dbReference type="Pfam" id="PF00096">
    <property type="entry name" value="zf-C2H2"/>
    <property type="match status" value="3"/>
</dbReference>
<evidence type="ECO:0000313" key="17">
    <source>
        <dbReference type="Proteomes" id="UP001154078"/>
    </source>
</evidence>
<evidence type="ECO:0000256" key="13">
    <source>
        <dbReference type="PROSITE-ProRule" id="PRU00042"/>
    </source>
</evidence>
<keyword evidence="10" id="KW-0238">DNA-binding</keyword>
<keyword evidence="5" id="KW-0479">Metal-binding</keyword>
<dbReference type="Pfam" id="PF21816">
    <property type="entry name" value="Zap1_zf1"/>
    <property type="match status" value="1"/>
</dbReference>
<dbReference type="SUPFAM" id="SSF57667">
    <property type="entry name" value="beta-beta-alpha zinc fingers"/>
    <property type="match status" value="3"/>
</dbReference>
<proteinExistence type="inferred from homology"/>
<feature type="domain" description="C2H2-type" evidence="15">
    <location>
        <begin position="76"/>
        <end position="106"/>
    </location>
</feature>
<gene>
    <name evidence="16" type="ORF">MELIAE_LOCUS5383</name>
</gene>
<dbReference type="FunFam" id="3.30.160.60:FF:000357">
    <property type="entry name" value="GLIS family zinc finger 2"/>
    <property type="match status" value="1"/>
</dbReference>
<sequence>MVGGYLQYQHYQEDLPPSPQYSYFQHFDPYYKSSMDISEELMFPPSPISTQSDSDNSISSVEISSKQIQNQDKSDVQCRWKNCGISFLTLDQLATHVTKVHAVGGPGGLFYCGWEGCGRNNRGFNARYKMLVHVRTHTNEKPHKCPQCEKSFSRAENLKIHSRSHSGEKPYVCTVPGCNKAYSNSSDRFKHSRTHQVDKPYYCKVPGCSKRYTDPSSLRKHVKTYKHFVNENVNNEKTQELPVKEVQTNKDRLQSSPVETEENILRPQLCNCNRSCCISSCLNSTNDYLSLGTIINLRKEDKSITWNRFFNPFISEPKSIYKPYVDGTAEVMEVDVPLDLSVHRKQI</sequence>
<dbReference type="PANTHER" id="PTHR45718:SF8">
    <property type="entry name" value="GLIS FAMILY ZINC FINGER 2"/>
    <property type="match status" value="1"/>
</dbReference>
<evidence type="ECO:0000256" key="7">
    <source>
        <dbReference type="ARBA" id="ARBA00022771"/>
    </source>
</evidence>
<dbReference type="FunFam" id="3.30.160.60:FF:000310">
    <property type="entry name" value="GLIS family zinc finger 2"/>
    <property type="match status" value="1"/>
</dbReference>
<keyword evidence="12" id="KW-0539">Nucleus</keyword>
<evidence type="ECO:0000256" key="14">
    <source>
        <dbReference type="SAM" id="MobiDB-lite"/>
    </source>
</evidence>
<evidence type="ECO:0000256" key="1">
    <source>
        <dbReference type="ARBA" id="ARBA00004123"/>
    </source>
</evidence>
<evidence type="ECO:0000256" key="12">
    <source>
        <dbReference type="ARBA" id="ARBA00023242"/>
    </source>
</evidence>
<dbReference type="PROSITE" id="PS50157">
    <property type="entry name" value="ZINC_FINGER_C2H2_2"/>
    <property type="match status" value="5"/>
</dbReference>
<feature type="domain" description="C2H2-type" evidence="15">
    <location>
        <begin position="143"/>
        <end position="170"/>
    </location>
</feature>
<dbReference type="OrthoDB" id="3214149at2759"/>
<dbReference type="GO" id="GO:0000978">
    <property type="term" value="F:RNA polymerase II cis-regulatory region sequence-specific DNA binding"/>
    <property type="evidence" value="ECO:0007669"/>
    <property type="project" value="TreeGrafter"/>
</dbReference>
<dbReference type="PROSITE" id="PS00028">
    <property type="entry name" value="ZINC_FINGER_C2H2_1"/>
    <property type="match status" value="4"/>
</dbReference>
<evidence type="ECO:0000256" key="2">
    <source>
        <dbReference type="ARBA" id="ARBA00010831"/>
    </source>
</evidence>
<dbReference type="SMART" id="SM00355">
    <property type="entry name" value="ZnF_C2H2"/>
    <property type="match status" value="5"/>
</dbReference>
<dbReference type="AlphaFoldDB" id="A0A9P0FG99"/>
<dbReference type="InterPro" id="IPR056436">
    <property type="entry name" value="Znf-C2H2_ZIC1-5/GLI1-3-like"/>
</dbReference>
<dbReference type="Pfam" id="PF23561">
    <property type="entry name" value="zf-C2H2_15"/>
    <property type="match status" value="1"/>
</dbReference>
<evidence type="ECO:0000256" key="10">
    <source>
        <dbReference type="ARBA" id="ARBA00023125"/>
    </source>
</evidence>
<protein>
    <recommendedName>
        <fullName evidence="15">C2H2-type domain-containing protein</fullName>
    </recommendedName>
</protein>
<comment type="similarity">
    <text evidence="2">Belongs to the GLI C2H2-type zinc-finger protein family.</text>
</comment>
<dbReference type="InterPro" id="IPR043359">
    <property type="entry name" value="GLI-like"/>
</dbReference>
<dbReference type="EMBL" id="OV121134">
    <property type="protein sequence ID" value="CAH0553375.1"/>
    <property type="molecule type" value="Genomic_DNA"/>
</dbReference>
<dbReference type="InterPro" id="IPR036236">
    <property type="entry name" value="Znf_C2H2_sf"/>
</dbReference>
<evidence type="ECO:0000256" key="9">
    <source>
        <dbReference type="ARBA" id="ARBA00023015"/>
    </source>
</evidence>
<evidence type="ECO:0000256" key="4">
    <source>
        <dbReference type="ARBA" id="ARBA00022491"/>
    </source>
</evidence>
<name>A0A9P0FG99_BRAAE</name>
<keyword evidence="8" id="KW-0862">Zinc</keyword>
<dbReference type="Gene3D" id="3.30.160.60">
    <property type="entry name" value="Classic Zinc Finger"/>
    <property type="match status" value="5"/>
</dbReference>
<keyword evidence="17" id="KW-1185">Reference proteome</keyword>
<keyword evidence="4" id="KW-0678">Repressor</keyword>
<dbReference type="GO" id="GO:0000981">
    <property type="term" value="F:DNA-binding transcription factor activity, RNA polymerase II-specific"/>
    <property type="evidence" value="ECO:0007669"/>
    <property type="project" value="TreeGrafter"/>
</dbReference>
<evidence type="ECO:0000256" key="5">
    <source>
        <dbReference type="ARBA" id="ARBA00022723"/>
    </source>
</evidence>
<keyword evidence="7 13" id="KW-0863">Zinc-finger</keyword>
<feature type="compositionally biased region" description="Low complexity" evidence="14">
    <location>
        <begin position="48"/>
        <end position="66"/>
    </location>
</feature>
<dbReference type="InterPro" id="IPR013087">
    <property type="entry name" value="Znf_C2H2_type"/>
</dbReference>
<accession>A0A9P0FG99</accession>
<dbReference type="PANTHER" id="PTHR45718">
    <property type="entry name" value="TRANSCRIPTIONAL ACTIVATOR CUBITUS INTERRUPTUS"/>
    <property type="match status" value="1"/>
</dbReference>
<keyword evidence="3" id="KW-0217">Developmental protein</keyword>
<evidence type="ECO:0000256" key="8">
    <source>
        <dbReference type="ARBA" id="ARBA00022833"/>
    </source>
</evidence>
<feature type="domain" description="C2H2-type" evidence="15">
    <location>
        <begin position="171"/>
        <end position="200"/>
    </location>
</feature>
<feature type="domain" description="C2H2-type" evidence="15">
    <location>
        <begin position="201"/>
        <end position="232"/>
    </location>
</feature>
<dbReference type="Proteomes" id="UP001154078">
    <property type="component" value="Chromosome 3"/>
</dbReference>
<evidence type="ECO:0000256" key="3">
    <source>
        <dbReference type="ARBA" id="ARBA00022473"/>
    </source>
</evidence>
<keyword evidence="6" id="KW-0677">Repeat</keyword>